<dbReference type="EMBL" id="FUZA01000002">
    <property type="protein sequence ID" value="SKB78443.1"/>
    <property type="molecule type" value="Genomic_DNA"/>
</dbReference>
<dbReference type="InterPro" id="IPR032466">
    <property type="entry name" value="Metal_Hydrolase"/>
</dbReference>
<dbReference type="PANTHER" id="PTHR21240:SF30">
    <property type="entry name" value="AMIDOHYDROLASE-RELATED DOMAIN-CONTAINING PROTEIN-RELATED"/>
    <property type="match status" value="1"/>
</dbReference>
<organism evidence="3 4">
    <name type="scientific">Dyadobacter psychrophilus</name>
    <dbReference type="NCBI Taxonomy" id="651661"/>
    <lineage>
        <taxon>Bacteria</taxon>
        <taxon>Pseudomonadati</taxon>
        <taxon>Bacteroidota</taxon>
        <taxon>Cytophagia</taxon>
        <taxon>Cytophagales</taxon>
        <taxon>Spirosomataceae</taxon>
        <taxon>Dyadobacter</taxon>
    </lineage>
</organism>
<gene>
    <name evidence="3" type="ORF">SAMN05660293_02129</name>
</gene>
<keyword evidence="1" id="KW-0456">Lyase</keyword>
<dbReference type="GO" id="GO:0016831">
    <property type="term" value="F:carboxy-lyase activity"/>
    <property type="evidence" value="ECO:0007669"/>
    <property type="project" value="InterPro"/>
</dbReference>
<dbReference type="PANTHER" id="PTHR21240">
    <property type="entry name" value="2-AMINO-3-CARBOXYLMUCONATE-6-SEMIALDEHYDE DECARBOXYLASE"/>
    <property type="match status" value="1"/>
</dbReference>
<dbReference type="InterPro" id="IPR006680">
    <property type="entry name" value="Amidohydro-rel"/>
</dbReference>
<protein>
    <submittedName>
        <fullName evidence="3">2,3-dihydroxybenzoate decarboxylase</fullName>
    </submittedName>
</protein>
<dbReference type="GO" id="GO:0005829">
    <property type="term" value="C:cytosol"/>
    <property type="evidence" value="ECO:0007669"/>
    <property type="project" value="TreeGrafter"/>
</dbReference>
<proteinExistence type="predicted"/>
<evidence type="ECO:0000313" key="4">
    <source>
        <dbReference type="Proteomes" id="UP000190897"/>
    </source>
</evidence>
<dbReference type="GO" id="GO:0019748">
    <property type="term" value="P:secondary metabolic process"/>
    <property type="evidence" value="ECO:0007669"/>
    <property type="project" value="TreeGrafter"/>
</dbReference>
<dbReference type="AlphaFoldDB" id="A0A1T5E3U5"/>
<dbReference type="RefSeq" id="WP_212567995.1">
    <property type="nucleotide sequence ID" value="NZ_FUZA01000002.1"/>
</dbReference>
<evidence type="ECO:0000256" key="1">
    <source>
        <dbReference type="ARBA" id="ARBA00023239"/>
    </source>
</evidence>
<dbReference type="InterPro" id="IPR032465">
    <property type="entry name" value="ACMSD"/>
</dbReference>
<dbReference type="Proteomes" id="UP000190897">
    <property type="component" value="Unassembled WGS sequence"/>
</dbReference>
<keyword evidence="4" id="KW-1185">Reference proteome</keyword>
<dbReference type="STRING" id="651661.SAMN05660293_02129"/>
<reference evidence="4" key="1">
    <citation type="submission" date="2017-02" db="EMBL/GenBank/DDBJ databases">
        <authorList>
            <person name="Varghese N."/>
            <person name="Submissions S."/>
        </authorList>
    </citation>
    <scope>NUCLEOTIDE SEQUENCE [LARGE SCALE GENOMIC DNA]</scope>
    <source>
        <strain evidence="4">DSM 22270</strain>
    </source>
</reference>
<evidence type="ECO:0000259" key="2">
    <source>
        <dbReference type="Pfam" id="PF04909"/>
    </source>
</evidence>
<dbReference type="Pfam" id="PF04909">
    <property type="entry name" value="Amidohydro_2"/>
    <property type="match status" value="1"/>
</dbReference>
<dbReference type="GO" id="GO:0016787">
    <property type="term" value="F:hydrolase activity"/>
    <property type="evidence" value="ECO:0007669"/>
    <property type="project" value="InterPro"/>
</dbReference>
<dbReference type="Gene3D" id="3.20.20.140">
    <property type="entry name" value="Metal-dependent hydrolases"/>
    <property type="match status" value="1"/>
</dbReference>
<feature type="domain" description="Amidohydrolase-related" evidence="2">
    <location>
        <begin position="130"/>
        <end position="404"/>
    </location>
</feature>
<accession>A0A1T5E3U5</accession>
<dbReference type="SUPFAM" id="SSF51556">
    <property type="entry name" value="Metallo-dependent hydrolases"/>
    <property type="match status" value="1"/>
</dbReference>
<name>A0A1T5E3U5_9BACT</name>
<sequence length="406" mass="44419">MCARKTSPFNDNKMNTPVNRRTALAQLSAFAGVASWPGSIAQPEPDNAMQPVAKKAVRKIATEEAFMIPEVAAAIRDLVRKGGSNLDFKLLTSVFDSPAVAEDPSKTPPPVSNRDASARLLLPKLLDLDEGRIAHMDATGVDMHLLSMSLPGVQLFEADQAVSLASLSNDRLSEAIRRHPTRFAGLACFAPQNPQQAAREMERSIKTLKLNGFLVNSHTGNGYLDEQRFWPILEAAEALGAPLYIHPRAPSDGMAAPFQDYRLEGAIWGYGIEAGTHAVRLMLSGVLDRFPKLQIVLGHMGEALPFWLWRLDFMGAPGARAGRGNQLKPSEYFKRNFSITTSGVEDPLVLRFCIDKLGIDSVMWAIDYPFQPSGPAVAFMDSAPLTDEERAKVAHGNAERIFRIAT</sequence>
<evidence type="ECO:0000313" key="3">
    <source>
        <dbReference type="EMBL" id="SKB78443.1"/>
    </source>
</evidence>